<evidence type="ECO:0000256" key="4">
    <source>
        <dbReference type="ARBA" id="ARBA00023136"/>
    </source>
</evidence>
<feature type="transmembrane region" description="Helical" evidence="6">
    <location>
        <begin position="52"/>
        <end position="72"/>
    </location>
</feature>
<dbReference type="InterPro" id="IPR002293">
    <property type="entry name" value="AA/rel_permease1"/>
</dbReference>
<dbReference type="Pfam" id="PF13520">
    <property type="entry name" value="AA_permease_2"/>
    <property type="match status" value="1"/>
</dbReference>
<dbReference type="Proteomes" id="UP001054945">
    <property type="component" value="Unassembled WGS sequence"/>
</dbReference>
<dbReference type="PIRSF" id="PIRSF006060">
    <property type="entry name" value="AA_transporter"/>
    <property type="match status" value="1"/>
</dbReference>
<protein>
    <submittedName>
        <fullName evidence="7">B(0,+)-type amino acid transporter 1</fullName>
    </submittedName>
</protein>
<comment type="caution">
    <text evidence="7">The sequence shown here is derived from an EMBL/GenBank/DDBJ whole genome shotgun (WGS) entry which is preliminary data.</text>
</comment>
<evidence type="ECO:0000256" key="2">
    <source>
        <dbReference type="ARBA" id="ARBA00022692"/>
    </source>
</evidence>
<dbReference type="Gene3D" id="1.20.1740.10">
    <property type="entry name" value="Amino acid/polyamine transporter I"/>
    <property type="match status" value="1"/>
</dbReference>
<evidence type="ECO:0000256" key="6">
    <source>
        <dbReference type="SAM" id="Phobius"/>
    </source>
</evidence>
<keyword evidence="4 6" id="KW-0472">Membrane</keyword>
<accession>A0AAV4Q3F1</accession>
<comment type="subcellular location">
    <subcellularLocation>
        <location evidence="1">Membrane</location>
        <topology evidence="1">Multi-pass membrane protein</topology>
    </subcellularLocation>
</comment>
<name>A0AAV4Q3F1_CAEEX</name>
<organism evidence="7 8">
    <name type="scientific">Caerostris extrusa</name>
    <name type="common">Bark spider</name>
    <name type="synonym">Caerostris bankana</name>
    <dbReference type="NCBI Taxonomy" id="172846"/>
    <lineage>
        <taxon>Eukaryota</taxon>
        <taxon>Metazoa</taxon>
        <taxon>Ecdysozoa</taxon>
        <taxon>Arthropoda</taxon>
        <taxon>Chelicerata</taxon>
        <taxon>Arachnida</taxon>
        <taxon>Araneae</taxon>
        <taxon>Araneomorphae</taxon>
        <taxon>Entelegynae</taxon>
        <taxon>Araneoidea</taxon>
        <taxon>Araneidae</taxon>
        <taxon>Caerostris</taxon>
    </lineage>
</organism>
<dbReference type="GO" id="GO:0016020">
    <property type="term" value="C:membrane"/>
    <property type="evidence" value="ECO:0007669"/>
    <property type="project" value="UniProtKB-SubCell"/>
</dbReference>
<feature type="region of interest" description="Disordered" evidence="5">
    <location>
        <begin position="1"/>
        <end position="23"/>
    </location>
</feature>
<gene>
    <name evidence="7" type="primary">Slc7a9</name>
    <name evidence="7" type="ORF">CEXT_178571</name>
</gene>
<evidence type="ECO:0000256" key="1">
    <source>
        <dbReference type="ARBA" id="ARBA00004141"/>
    </source>
</evidence>
<evidence type="ECO:0000313" key="8">
    <source>
        <dbReference type="Proteomes" id="UP001054945"/>
    </source>
</evidence>
<feature type="transmembrane region" description="Helical" evidence="6">
    <location>
        <begin position="284"/>
        <end position="305"/>
    </location>
</feature>
<dbReference type="EMBL" id="BPLR01005534">
    <property type="protein sequence ID" value="GIY03051.1"/>
    <property type="molecule type" value="Genomic_DNA"/>
</dbReference>
<keyword evidence="2 6" id="KW-0812">Transmembrane</keyword>
<evidence type="ECO:0000313" key="7">
    <source>
        <dbReference type="EMBL" id="GIY03051.1"/>
    </source>
</evidence>
<feature type="transmembrane region" description="Helical" evidence="6">
    <location>
        <begin position="207"/>
        <end position="228"/>
    </location>
</feature>
<evidence type="ECO:0000256" key="3">
    <source>
        <dbReference type="ARBA" id="ARBA00022989"/>
    </source>
</evidence>
<dbReference type="PANTHER" id="PTHR11785:SF512">
    <property type="entry name" value="SOBREMESA, ISOFORM B"/>
    <property type="match status" value="1"/>
</dbReference>
<dbReference type="GO" id="GO:0015179">
    <property type="term" value="F:L-amino acid transmembrane transporter activity"/>
    <property type="evidence" value="ECO:0007669"/>
    <property type="project" value="TreeGrafter"/>
</dbReference>
<feature type="transmembrane region" description="Helical" evidence="6">
    <location>
        <begin position="325"/>
        <end position="344"/>
    </location>
</feature>
<sequence>MSNRPGALGRFRSGSASNAEEEVNLKSPVEDGGKIQKILAEEEGGVQLKREVGLFSAVLLIVGCMIGSGIFISPKGVLKYSGSVAASLVVWAGCGVVALMGALCYAELGTAIPVSGAEYSYFLRVYGSKGRFGPIPAFLYLWMCSIIIKTSAVAIMLLTFAEYIVEPMFPTCTAPGMAKKLVALIGICFITFINCYSVKIATMMNNFFTVAKLLAIVIVVSVGMYMLAMGHYEHLATGFQGTTTSFSELANAFYFGLWAYDGWNNLNFVTEELINPHVSFPRSIMIGIPLVTVCYVLTIVSYLTVLSPPELLAADAVAVGFANYVLGPVAFIIPILVAASAYGASNGTCLIASRLPFVAAREGHSAEIMSYVQVNRLTPAPALIFNVSQSLM</sequence>
<reference evidence="7 8" key="1">
    <citation type="submission" date="2021-06" db="EMBL/GenBank/DDBJ databases">
        <title>Caerostris extrusa draft genome.</title>
        <authorList>
            <person name="Kono N."/>
            <person name="Arakawa K."/>
        </authorList>
    </citation>
    <scope>NUCLEOTIDE SEQUENCE [LARGE SCALE GENOMIC DNA]</scope>
</reference>
<keyword evidence="3 6" id="KW-1133">Transmembrane helix</keyword>
<dbReference type="PANTHER" id="PTHR11785">
    <property type="entry name" value="AMINO ACID TRANSPORTER"/>
    <property type="match status" value="1"/>
</dbReference>
<dbReference type="AlphaFoldDB" id="A0AAV4Q3F1"/>
<proteinExistence type="predicted"/>
<keyword evidence="8" id="KW-1185">Reference proteome</keyword>
<evidence type="ECO:0000256" key="5">
    <source>
        <dbReference type="SAM" id="MobiDB-lite"/>
    </source>
</evidence>
<feature type="transmembrane region" description="Helical" evidence="6">
    <location>
        <begin position="181"/>
        <end position="201"/>
    </location>
</feature>
<feature type="transmembrane region" description="Helical" evidence="6">
    <location>
        <begin position="137"/>
        <end position="160"/>
    </location>
</feature>
<dbReference type="InterPro" id="IPR050598">
    <property type="entry name" value="AminoAcid_Transporter"/>
</dbReference>
<feature type="transmembrane region" description="Helical" evidence="6">
    <location>
        <begin position="84"/>
        <end position="108"/>
    </location>
</feature>